<evidence type="ECO:0000259" key="12">
    <source>
        <dbReference type="PROSITE" id="PS50929"/>
    </source>
</evidence>
<keyword evidence="3 10" id="KW-0812">Transmembrane</keyword>
<evidence type="ECO:0000256" key="4">
    <source>
        <dbReference type="ARBA" id="ARBA00022741"/>
    </source>
</evidence>
<dbReference type="HOGENOM" id="CLU_000604_6_0_1"/>
<evidence type="ECO:0000259" key="11">
    <source>
        <dbReference type="PROSITE" id="PS50893"/>
    </source>
</evidence>
<evidence type="ECO:0000256" key="8">
    <source>
        <dbReference type="ARBA" id="ARBA00024363"/>
    </source>
</evidence>
<keyword evidence="7 10" id="KW-0472">Membrane</keyword>
<comment type="subcellular location">
    <subcellularLocation>
        <location evidence="1">Membrane</location>
        <topology evidence="1">Multi-pass membrane protein</topology>
    </subcellularLocation>
</comment>
<feature type="transmembrane region" description="Helical" evidence="10">
    <location>
        <begin position="17"/>
        <end position="36"/>
    </location>
</feature>
<dbReference type="PROSITE" id="PS00211">
    <property type="entry name" value="ABC_TRANSPORTER_1"/>
    <property type="match status" value="1"/>
</dbReference>
<keyword evidence="4" id="KW-0547">Nucleotide-binding</keyword>
<evidence type="ECO:0000256" key="10">
    <source>
        <dbReference type="SAM" id="Phobius"/>
    </source>
</evidence>
<keyword evidence="2" id="KW-0813">Transport</keyword>
<feature type="transmembrane region" description="Helical" evidence="10">
    <location>
        <begin position="88"/>
        <end position="106"/>
    </location>
</feature>
<dbReference type="Pfam" id="PF00664">
    <property type="entry name" value="ABC_membrane"/>
    <property type="match status" value="1"/>
</dbReference>
<dbReference type="SUPFAM" id="SSF90123">
    <property type="entry name" value="ABC transporter transmembrane region"/>
    <property type="match status" value="1"/>
</dbReference>
<feature type="transmembrane region" description="Helical" evidence="10">
    <location>
        <begin position="283"/>
        <end position="301"/>
    </location>
</feature>
<dbReference type="GO" id="GO:0005524">
    <property type="term" value="F:ATP binding"/>
    <property type="evidence" value="ECO:0007669"/>
    <property type="project" value="UniProtKB-KW"/>
</dbReference>
<evidence type="ECO:0000313" key="13">
    <source>
        <dbReference type="EMBL" id="KIW66243.1"/>
    </source>
</evidence>
<dbReference type="Pfam" id="PF00005">
    <property type="entry name" value="ABC_tran"/>
    <property type="match status" value="1"/>
</dbReference>
<evidence type="ECO:0000256" key="2">
    <source>
        <dbReference type="ARBA" id="ARBA00022448"/>
    </source>
</evidence>
<dbReference type="InterPro" id="IPR036640">
    <property type="entry name" value="ABC1_TM_sf"/>
</dbReference>
<keyword evidence="6 10" id="KW-1133">Transmembrane helix</keyword>
<feature type="transmembrane region" description="Helical" evidence="10">
    <location>
        <begin position="150"/>
        <end position="169"/>
    </location>
</feature>
<feature type="region of interest" description="Disordered" evidence="9">
    <location>
        <begin position="832"/>
        <end position="998"/>
    </location>
</feature>
<dbReference type="STRING" id="5601.A0A0D2FDV7"/>
<dbReference type="InterPro" id="IPR027417">
    <property type="entry name" value="P-loop_NTPase"/>
</dbReference>
<feature type="compositionally biased region" description="Basic and acidic residues" evidence="9">
    <location>
        <begin position="841"/>
        <end position="880"/>
    </location>
</feature>
<evidence type="ECO:0008006" key="15">
    <source>
        <dbReference type="Google" id="ProtNLM"/>
    </source>
</evidence>
<dbReference type="PANTHER" id="PTHR24221:SF503">
    <property type="entry name" value="MITOCHONDRIAL POTASSIUM CHANNEL ATP-BINDING SUBUNIT"/>
    <property type="match status" value="1"/>
</dbReference>
<comment type="similarity">
    <text evidence="8">Belongs to the ABC transporter superfamily. ABCB family. Heavy Metal importer (TC 3.A.1.210) subfamily.</text>
</comment>
<dbReference type="GO" id="GO:0140359">
    <property type="term" value="F:ABC-type transporter activity"/>
    <property type="evidence" value="ECO:0007669"/>
    <property type="project" value="InterPro"/>
</dbReference>
<feature type="transmembrane region" description="Helical" evidence="10">
    <location>
        <begin position="369"/>
        <end position="398"/>
    </location>
</feature>
<dbReference type="SUPFAM" id="SSF52540">
    <property type="entry name" value="P-loop containing nucleoside triphosphate hydrolases"/>
    <property type="match status" value="1"/>
</dbReference>
<protein>
    <recommendedName>
        <fullName evidence="15">ABC transporter domain-containing protein</fullName>
    </recommendedName>
</protein>
<keyword evidence="5" id="KW-0067">ATP-binding</keyword>
<dbReference type="PANTHER" id="PTHR24221">
    <property type="entry name" value="ATP-BINDING CASSETTE SUB-FAMILY B"/>
    <property type="match status" value="1"/>
</dbReference>
<dbReference type="InterPro" id="IPR011527">
    <property type="entry name" value="ABC1_TM_dom"/>
</dbReference>
<name>A0A0D2FDV7_9EURO</name>
<keyword evidence="14" id="KW-1185">Reference proteome</keyword>
<feature type="domain" description="ABC transmembrane type-1" evidence="12">
    <location>
        <begin position="248"/>
        <end position="527"/>
    </location>
</feature>
<proteinExistence type="inferred from homology"/>
<dbReference type="FunFam" id="3.40.50.300:FF:000287">
    <property type="entry name" value="Multidrug ABC transporter ATP-binding protein"/>
    <property type="match status" value="1"/>
</dbReference>
<feature type="transmembrane region" description="Helical" evidence="10">
    <location>
        <begin position="244"/>
        <end position="271"/>
    </location>
</feature>
<dbReference type="InterPro" id="IPR003439">
    <property type="entry name" value="ABC_transporter-like_ATP-bd"/>
</dbReference>
<evidence type="ECO:0000256" key="1">
    <source>
        <dbReference type="ARBA" id="ARBA00004141"/>
    </source>
</evidence>
<feature type="compositionally biased region" description="Polar residues" evidence="9">
    <location>
        <begin position="976"/>
        <end position="995"/>
    </location>
</feature>
<evidence type="ECO:0000256" key="7">
    <source>
        <dbReference type="ARBA" id="ARBA00023136"/>
    </source>
</evidence>
<evidence type="ECO:0000313" key="14">
    <source>
        <dbReference type="Proteomes" id="UP000054266"/>
    </source>
</evidence>
<dbReference type="InterPro" id="IPR017871">
    <property type="entry name" value="ABC_transporter-like_CS"/>
</dbReference>
<dbReference type="GO" id="GO:0016020">
    <property type="term" value="C:membrane"/>
    <property type="evidence" value="ECO:0007669"/>
    <property type="project" value="UniProtKB-SubCell"/>
</dbReference>
<feature type="transmembrane region" description="Helical" evidence="10">
    <location>
        <begin position="118"/>
        <end position="138"/>
    </location>
</feature>
<evidence type="ECO:0000256" key="3">
    <source>
        <dbReference type="ARBA" id="ARBA00022692"/>
    </source>
</evidence>
<reference evidence="13 14" key="1">
    <citation type="submission" date="2015-01" db="EMBL/GenBank/DDBJ databases">
        <title>The Genome Sequence of Capronia semiimmersa CBS27337.</title>
        <authorList>
            <consortium name="The Broad Institute Genomics Platform"/>
            <person name="Cuomo C."/>
            <person name="de Hoog S."/>
            <person name="Gorbushina A."/>
            <person name="Stielow B."/>
            <person name="Teixiera M."/>
            <person name="Abouelleil A."/>
            <person name="Chapman S.B."/>
            <person name="Priest M."/>
            <person name="Young S.K."/>
            <person name="Wortman J."/>
            <person name="Nusbaum C."/>
            <person name="Birren B."/>
        </authorList>
    </citation>
    <scope>NUCLEOTIDE SEQUENCE [LARGE SCALE GENOMIC DNA]</scope>
    <source>
        <strain evidence="13 14">CBS 27337</strain>
    </source>
</reference>
<dbReference type="AlphaFoldDB" id="A0A0D2FDV7"/>
<gene>
    <name evidence="13" type="ORF">PV04_08443</name>
</gene>
<dbReference type="SMART" id="SM00382">
    <property type="entry name" value="AAA"/>
    <property type="match status" value="1"/>
</dbReference>
<dbReference type="GO" id="GO:0016887">
    <property type="term" value="F:ATP hydrolysis activity"/>
    <property type="evidence" value="ECO:0007669"/>
    <property type="project" value="InterPro"/>
</dbReference>
<dbReference type="PROSITE" id="PS50929">
    <property type="entry name" value="ABC_TM1F"/>
    <property type="match status" value="1"/>
</dbReference>
<feature type="compositionally biased region" description="Basic and acidic residues" evidence="9">
    <location>
        <begin position="1110"/>
        <end position="1130"/>
    </location>
</feature>
<evidence type="ECO:0000256" key="5">
    <source>
        <dbReference type="ARBA" id="ARBA00022840"/>
    </source>
</evidence>
<feature type="region of interest" description="Disordered" evidence="9">
    <location>
        <begin position="1011"/>
        <end position="1158"/>
    </location>
</feature>
<evidence type="ECO:0000256" key="6">
    <source>
        <dbReference type="ARBA" id="ARBA00022989"/>
    </source>
</evidence>
<dbReference type="Gene3D" id="1.20.1560.10">
    <property type="entry name" value="ABC transporter type 1, transmembrane domain"/>
    <property type="match status" value="1"/>
</dbReference>
<feature type="region of interest" description="Disordered" evidence="9">
    <location>
        <begin position="180"/>
        <end position="209"/>
    </location>
</feature>
<feature type="compositionally biased region" description="Polar residues" evidence="9">
    <location>
        <begin position="1146"/>
        <end position="1158"/>
    </location>
</feature>
<dbReference type="CDD" id="cd18583">
    <property type="entry name" value="ABC_6TM_HMT1"/>
    <property type="match status" value="1"/>
</dbReference>
<dbReference type="EMBL" id="KN846960">
    <property type="protein sequence ID" value="KIW66243.1"/>
    <property type="molecule type" value="Genomic_DNA"/>
</dbReference>
<accession>A0A0D2FDV7</accession>
<dbReference type="InterPro" id="IPR003593">
    <property type="entry name" value="AAA+_ATPase"/>
</dbReference>
<feature type="domain" description="ABC transporter" evidence="11">
    <location>
        <begin position="561"/>
        <end position="795"/>
    </location>
</feature>
<feature type="compositionally biased region" description="Basic and acidic residues" evidence="9">
    <location>
        <begin position="1034"/>
        <end position="1052"/>
    </location>
</feature>
<feature type="transmembrane region" description="Helical" evidence="10">
    <location>
        <begin position="57"/>
        <end position="76"/>
    </location>
</feature>
<sequence>MILILNAPSETTLSLRVFQILTVTAPVLFFVIASVFSSFSATQPSKAGDRRLHKAQLSLTLVATVLSSAEAVVDLKKSNPSKISDPDAVYALFLTLVYVILSIGLVDDNAIASYPHHGAWALLLICQGTVFALSIPGASSKDELLFARGLFQSLQLAITLILLTGSLLIRYVQHRKHKGTEDETRPLLAGEAPATGPTGSNEAKEPDEDEVDRLRIRNRPFWQYVSSFKVFVPYMYPKSSKLQLYFSGMCILSAGTRVVIIALPLTLGALVNRLGDSVPWKSIAVFVLLKFLTSSAGVPLIETWLSYRLNIDLAHVLQRHCYDHIMNLSADFHDNKKSSVIWQVMNQGQDVIDLFHDMLFEFVPQMIDLVSAAVVLTCLFGLYMTFIVATTAILYYWLTVKAMITKRSLRRSWLDAYHDQYYQMSESTLNWSTVCSFGRIPYELRKYREKGDITRGKMLMWWSWEFWTRGLRNIVPCATFAAACTVAALQIAHHQLNVGDFVILITYWSQLTGPLSSIAGELSRLTEMLVNAEKLVVLLEKTPHVQDLPVARPFAFLEGAVQFENVSFSYDGKRQVTQGITFRAAPGTTIALVGQTGGGKSTILRLLFRFYDVDQGRILVDGQDIRHVKMESFRKHIAMVPQNPIVFNMSILENIRYPDIDCTDEEAIEACKAAALHDKVMSFTKGYHEKVGERGTKLSGGELQRLAIARAILKKADILLLDEATSAVDSITEKTIQASIRQLCAGKTAFVIAHRLSTILHADHILVIRDGQIVESGSHKTLIKQDGAYNELWRSQLRLQADERTRSRSRSPQKSYANVLVNDLNSSGEECQTLVKSLSRSSKDRKPSEQAHGDDSETSSIHEKGQKAHDESHANADGRGRTLSKRFAGALSRRMSRPKSPKKGQFSDSGLNPDARTFRLPRSKSPQKDGSSETALKPDVQTFKPRRFQDGQNSTSFSEEAPSIPEIYVRRATDEPLNQNGSTTPANHENSSMASPVQAVFQLKRKWTGHGRETLDSSEDPGVYDVEEVTPDAADDRSERPKAHAKGIERKQIPSVSGHVRRRQAASEPFPESVNEEADSEGSPGDGNIMHSARYSRLPQMSRGRAVSAVERKAVREQGSGEKSSDDYEPRAPVNTAATSPGVLTPKSNQKSSSNFLA</sequence>
<dbReference type="PROSITE" id="PS50893">
    <property type="entry name" value="ABC_TRANSPORTER_2"/>
    <property type="match status" value="1"/>
</dbReference>
<dbReference type="Gene3D" id="3.40.50.300">
    <property type="entry name" value="P-loop containing nucleotide triphosphate hydrolases"/>
    <property type="match status" value="1"/>
</dbReference>
<dbReference type="InterPro" id="IPR039421">
    <property type="entry name" value="Type_1_exporter"/>
</dbReference>
<dbReference type="Proteomes" id="UP000054266">
    <property type="component" value="Unassembled WGS sequence"/>
</dbReference>
<evidence type="ECO:0000256" key="9">
    <source>
        <dbReference type="SAM" id="MobiDB-lite"/>
    </source>
</evidence>
<organism evidence="13 14">
    <name type="scientific">Phialophora macrospora</name>
    <dbReference type="NCBI Taxonomy" id="1851006"/>
    <lineage>
        <taxon>Eukaryota</taxon>
        <taxon>Fungi</taxon>
        <taxon>Dikarya</taxon>
        <taxon>Ascomycota</taxon>
        <taxon>Pezizomycotina</taxon>
        <taxon>Eurotiomycetes</taxon>
        <taxon>Chaetothyriomycetidae</taxon>
        <taxon>Chaetothyriales</taxon>
        <taxon>Herpotrichiellaceae</taxon>
        <taxon>Phialophora</taxon>
    </lineage>
</organism>